<evidence type="ECO:0000313" key="15">
    <source>
        <dbReference type="EMBL" id="GBM80096.1"/>
    </source>
</evidence>
<keyword evidence="7" id="KW-0548">Nucleotidyltransferase</keyword>
<evidence type="ECO:0000259" key="14">
    <source>
        <dbReference type="SMART" id="SM00852"/>
    </source>
</evidence>
<evidence type="ECO:0000256" key="10">
    <source>
        <dbReference type="ARBA" id="ARBA00022840"/>
    </source>
</evidence>
<dbReference type="Pfam" id="PF00994">
    <property type="entry name" value="MoCF_biosynth"/>
    <property type="match status" value="1"/>
</dbReference>
<keyword evidence="8" id="KW-0547">Nucleotide-binding</keyword>
<keyword evidence="6" id="KW-0808">Transferase</keyword>
<evidence type="ECO:0000256" key="3">
    <source>
        <dbReference type="ARBA" id="ARBA00012393"/>
    </source>
</evidence>
<evidence type="ECO:0000256" key="5">
    <source>
        <dbReference type="ARBA" id="ARBA00022643"/>
    </source>
</evidence>
<keyword evidence="5" id="KW-0288">FMN</keyword>
<dbReference type="Pfam" id="PF01507">
    <property type="entry name" value="PAPS_reduct"/>
    <property type="match status" value="2"/>
</dbReference>
<dbReference type="InterPro" id="IPR036425">
    <property type="entry name" value="MoaB/Mog-like_dom_sf"/>
</dbReference>
<dbReference type="EMBL" id="BGPR01002860">
    <property type="protein sequence ID" value="GBM80096.1"/>
    <property type="molecule type" value="Genomic_DNA"/>
</dbReference>
<dbReference type="CDD" id="cd23948">
    <property type="entry name" value="FAD_synthase"/>
    <property type="match status" value="1"/>
</dbReference>
<dbReference type="EC" id="2.7.7.2" evidence="3"/>
<reference evidence="15 16" key="1">
    <citation type="journal article" date="2019" name="Sci. Rep.">
        <title>Orb-weaving spider Araneus ventricosus genome elucidates the spidroin gene catalogue.</title>
        <authorList>
            <person name="Kono N."/>
            <person name="Nakamura H."/>
            <person name="Ohtoshi R."/>
            <person name="Moran D.A.P."/>
            <person name="Shinohara A."/>
            <person name="Yoshida Y."/>
            <person name="Fujiwara M."/>
            <person name="Mori M."/>
            <person name="Tomita M."/>
            <person name="Arakawa K."/>
        </authorList>
    </citation>
    <scope>NUCLEOTIDE SEQUENCE [LARGE SCALE GENOMIC DNA]</scope>
</reference>
<dbReference type="AlphaFoldDB" id="A0A4Y2IT31"/>
<organism evidence="15 16">
    <name type="scientific">Araneus ventricosus</name>
    <name type="common">Orbweaver spider</name>
    <name type="synonym">Epeira ventricosa</name>
    <dbReference type="NCBI Taxonomy" id="182803"/>
    <lineage>
        <taxon>Eukaryota</taxon>
        <taxon>Metazoa</taxon>
        <taxon>Ecdysozoa</taxon>
        <taxon>Arthropoda</taxon>
        <taxon>Chelicerata</taxon>
        <taxon>Arachnida</taxon>
        <taxon>Araneae</taxon>
        <taxon>Araneomorphae</taxon>
        <taxon>Entelegynae</taxon>
        <taxon>Araneoidea</taxon>
        <taxon>Araneidae</taxon>
        <taxon>Araneus</taxon>
    </lineage>
</organism>
<proteinExistence type="inferred from homology"/>
<dbReference type="Proteomes" id="UP000499080">
    <property type="component" value="Unassembled WGS sequence"/>
</dbReference>
<evidence type="ECO:0000256" key="2">
    <source>
        <dbReference type="ARBA" id="ARBA00007589"/>
    </source>
</evidence>
<accession>A0A4Y2IT31</accession>
<comment type="catalytic activity">
    <reaction evidence="13">
        <text>FMN + ATP + H(+) = FAD + diphosphate</text>
        <dbReference type="Rhea" id="RHEA:17237"/>
        <dbReference type="ChEBI" id="CHEBI:15378"/>
        <dbReference type="ChEBI" id="CHEBI:30616"/>
        <dbReference type="ChEBI" id="CHEBI:33019"/>
        <dbReference type="ChEBI" id="CHEBI:57692"/>
        <dbReference type="ChEBI" id="CHEBI:58210"/>
        <dbReference type="EC" id="2.7.7.2"/>
    </reaction>
</comment>
<dbReference type="GO" id="GO:0006747">
    <property type="term" value="P:FAD biosynthetic process"/>
    <property type="evidence" value="ECO:0007669"/>
    <property type="project" value="TreeGrafter"/>
</dbReference>
<dbReference type="GO" id="GO:0005524">
    <property type="term" value="F:ATP binding"/>
    <property type="evidence" value="ECO:0007669"/>
    <property type="project" value="UniProtKB-KW"/>
</dbReference>
<comment type="pathway">
    <text evidence="1">Cofactor biosynthesis; FAD biosynthesis; FAD from FMN: step 1/1.</text>
</comment>
<keyword evidence="16" id="KW-1185">Reference proteome</keyword>
<dbReference type="CDD" id="cd00885">
    <property type="entry name" value="cinA"/>
    <property type="match status" value="1"/>
</dbReference>
<sequence length="509" mass="57615">MLLRNFRRILFYRSRLPRSFSNPFSSLSSEVTAGVLIIGDEILNGYTKDTNSSFLINNLNAAGVKVRKISILRDDVDAIAKEVSELSEKCTVVLTSGGIGPTHDDMTYEAVAKAFGDTLDINTELFSVLKEYFGPNADDNPAVVKLSTIPKSATLNYGTDKNGKKGRYPLLSVKNIYIMPGVPMLLERAFKIFKSSFVLQNEPLQVKNLFLAIDEFSVTPVLNEAVKLFEGHIKFGSYPAFSENYYKVKLTLESVDEEWINKACKYFEEKLPAGSIVTLKKNLLESESEKLFAYAKNNNSFLQSAILVTEEILSQYSPSEICICFNGGKDCTALLHLLYGCVQRRNPDDWENIKVLYVKSGETFKEVDVFIETTVKNYKLNLVTMNGNLKDSFKAFLENYPKVKAVFMGSRKGDPGTENLDHFCQTDDDWPSVLRVLPILNWSYSEVWQFIRNLQLPYCILYDRGYTSLGLKSQTVQNSALLVADIRGFRIYNPAYMLKDPKDERNSRL</sequence>
<evidence type="ECO:0000256" key="4">
    <source>
        <dbReference type="ARBA" id="ARBA00022630"/>
    </source>
</evidence>
<dbReference type="SMART" id="SM00852">
    <property type="entry name" value="MoCF_biosynth"/>
    <property type="match status" value="1"/>
</dbReference>
<dbReference type="Pfam" id="PF24102">
    <property type="entry name" value="FLAD1_M"/>
    <property type="match status" value="1"/>
</dbReference>
<evidence type="ECO:0000256" key="1">
    <source>
        <dbReference type="ARBA" id="ARBA00004726"/>
    </source>
</evidence>
<evidence type="ECO:0000313" key="16">
    <source>
        <dbReference type="Proteomes" id="UP000499080"/>
    </source>
</evidence>
<evidence type="ECO:0000256" key="8">
    <source>
        <dbReference type="ARBA" id="ARBA00022741"/>
    </source>
</evidence>
<dbReference type="InterPro" id="IPR056596">
    <property type="entry name" value="FLAD1_M"/>
</dbReference>
<dbReference type="PANTHER" id="PTHR23293">
    <property type="entry name" value="FAD SYNTHETASE-RELATED FMN ADENYLYLTRANSFERASE"/>
    <property type="match status" value="1"/>
</dbReference>
<dbReference type="OrthoDB" id="270728at2759"/>
<gene>
    <name evidence="15" type="primary">Flad1_1</name>
    <name evidence="15" type="ORF">AVEN_205135_1</name>
</gene>
<evidence type="ECO:0000256" key="11">
    <source>
        <dbReference type="ARBA" id="ARBA00031145"/>
    </source>
</evidence>
<feature type="domain" description="MoaB/Mog" evidence="14">
    <location>
        <begin position="34"/>
        <end position="200"/>
    </location>
</feature>
<dbReference type="Gene3D" id="3.40.50.620">
    <property type="entry name" value="HUPs"/>
    <property type="match status" value="1"/>
</dbReference>
<dbReference type="PANTHER" id="PTHR23293:SF9">
    <property type="entry name" value="FAD SYNTHASE"/>
    <property type="match status" value="1"/>
</dbReference>
<dbReference type="SUPFAM" id="SSF53218">
    <property type="entry name" value="Molybdenum cofactor biosynthesis proteins"/>
    <property type="match status" value="1"/>
</dbReference>
<evidence type="ECO:0000256" key="9">
    <source>
        <dbReference type="ARBA" id="ARBA00022827"/>
    </source>
</evidence>
<comment type="caution">
    <text evidence="15">The sequence shown here is derived from an EMBL/GenBank/DDBJ whole genome shotgun (WGS) entry which is preliminary data.</text>
</comment>
<keyword evidence="10" id="KW-0067">ATP-binding</keyword>
<dbReference type="SUPFAM" id="SSF52402">
    <property type="entry name" value="Adenine nucleotide alpha hydrolases-like"/>
    <property type="match status" value="1"/>
</dbReference>
<keyword evidence="9" id="KW-0274">FAD</keyword>
<evidence type="ECO:0000256" key="7">
    <source>
        <dbReference type="ARBA" id="ARBA00022695"/>
    </source>
</evidence>
<dbReference type="Gene3D" id="3.40.980.10">
    <property type="entry name" value="MoaB/Mog-like domain"/>
    <property type="match status" value="1"/>
</dbReference>
<evidence type="ECO:0000256" key="6">
    <source>
        <dbReference type="ARBA" id="ARBA00022679"/>
    </source>
</evidence>
<evidence type="ECO:0000256" key="13">
    <source>
        <dbReference type="ARBA" id="ARBA00049494"/>
    </source>
</evidence>
<dbReference type="InterPro" id="IPR002500">
    <property type="entry name" value="PAPS_reduct_dom"/>
</dbReference>
<comment type="similarity">
    <text evidence="2">In the N-terminal section; belongs to the MoaB/Mog family.</text>
</comment>
<protein>
    <recommendedName>
        <fullName evidence="3">FAD synthase</fullName>
        <ecNumber evidence="3">2.7.7.2</ecNumber>
    </recommendedName>
    <alternativeName>
        <fullName evidence="11">FAD pyrophosphorylase</fullName>
    </alternativeName>
    <alternativeName>
        <fullName evidence="12">FMN adenylyltransferase</fullName>
    </alternativeName>
</protein>
<name>A0A4Y2IT31_ARAVE</name>
<dbReference type="InterPro" id="IPR014729">
    <property type="entry name" value="Rossmann-like_a/b/a_fold"/>
</dbReference>
<dbReference type="InterPro" id="IPR001453">
    <property type="entry name" value="MoaB/Mog_dom"/>
</dbReference>
<keyword evidence="4" id="KW-0285">Flavoprotein</keyword>
<evidence type="ECO:0000256" key="12">
    <source>
        <dbReference type="ARBA" id="ARBA00031871"/>
    </source>
</evidence>
<dbReference type="GO" id="GO:0003919">
    <property type="term" value="F:FMN adenylyltransferase activity"/>
    <property type="evidence" value="ECO:0007669"/>
    <property type="project" value="UniProtKB-EC"/>
</dbReference>